<dbReference type="PANTHER" id="PTHR15273:SF8">
    <property type="entry name" value="CERBERUS"/>
    <property type="match status" value="1"/>
</dbReference>
<dbReference type="Proteomes" id="UP001476798">
    <property type="component" value="Unassembled WGS sequence"/>
</dbReference>
<dbReference type="InterPro" id="IPR016860">
    <property type="entry name" value="Cerberus"/>
</dbReference>
<protein>
    <recommendedName>
        <fullName evidence="6">CTCK domain-containing protein</fullName>
    </recommendedName>
</protein>
<organism evidence="7 8">
    <name type="scientific">Goodea atripinnis</name>
    <dbReference type="NCBI Taxonomy" id="208336"/>
    <lineage>
        <taxon>Eukaryota</taxon>
        <taxon>Metazoa</taxon>
        <taxon>Chordata</taxon>
        <taxon>Craniata</taxon>
        <taxon>Vertebrata</taxon>
        <taxon>Euteleostomi</taxon>
        <taxon>Actinopterygii</taxon>
        <taxon>Neopterygii</taxon>
        <taxon>Teleostei</taxon>
        <taxon>Neoteleostei</taxon>
        <taxon>Acanthomorphata</taxon>
        <taxon>Ovalentaria</taxon>
        <taxon>Atherinomorphae</taxon>
        <taxon>Cyprinodontiformes</taxon>
        <taxon>Goodeidae</taxon>
        <taxon>Goodea</taxon>
    </lineage>
</organism>
<proteinExistence type="inferred from homology"/>
<dbReference type="Pfam" id="PF03045">
    <property type="entry name" value="DAN"/>
    <property type="match status" value="1"/>
</dbReference>
<dbReference type="InterPro" id="IPR029034">
    <property type="entry name" value="Cystine-knot_cytokine"/>
</dbReference>
<evidence type="ECO:0000256" key="5">
    <source>
        <dbReference type="ARBA" id="ARBA00023157"/>
    </source>
</evidence>
<keyword evidence="4" id="KW-0732">Signal</keyword>
<evidence type="ECO:0000313" key="8">
    <source>
        <dbReference type="Proteomes" id="UP001476798"/>
    </source>
</evidence>
<dbReference type="InterPro" id="IPR006207">
    <property type="entry name" value="Cys_knot_C"/>
</dbReference>
<dbReference type="InterPro" id="IPR004133">
    <property type="entry name" value="DAN_dom"/>
</dbReference>
<evidence type="ECO:0000256" key="1">
    <source>
        <dbReference type="ARBA" id="ARBA00004613"/>
    </source>
</evidence>
<sequence>MSYGCPAAAPKDTVSPLHLLHPKRPTEIDMKSKQGLQINVCLLINLLLYLSQTQPFLSSSQHVTADGCQTVIVHNKLCFGQCSSLFVPSEGEFADLSPGTGAFHRQAPCSRCAPFKAQTVTVPLHCGAQVLEKRVMVVEACKCETGREAAAYTHL</sequence>
<comment type="caution">
    <text evidence="7">The sequence shown here is derived from an EMBL/GenBank/DDBJ whole genome shotgun (WGS) entry which is preliminary data.</text>
</comment>
<evidence type="ECO:0000313" key="7">
    <source>
        <dbReference type="EMBL" id="MEQ2187020.1"/>
    </source>
</evidence>
<dbReference type="PANTHER" id="PTHR15273">
    <property type="entry name" value="DAN DOMAIN FAMILY MEMBER 5"/>
    <property type="match status" value="1"/>
</dbReference>
<name>A0ABV0PU39_9TELE</name>
<dbReference type="Gene3D" id="2.10.90.10">
    <property type="entry name" value="Cystine-knot cytokines"/>
    <property type="match status" value="1"/>
</dbReference>
<accession>A0ABV0PU39</accession>
<gene>
    <name evidence="7" type="ORF">GOODEAATRI_000297</name>
</gene>
<keyword evidence="8" id="KW-1185">Reference proteome</keyword>
<evidence type="ECO:0000259" key="6">
    <source>
        <dbReference type="SMART" id="SM00041"/>
    </source>
</evidence>
<dbReference type="EMBL" id="JAHRIO010089969">
    <property type="protein sequence ID" value="MEQ2187020.1"/>
    <property type="molecule type" value="Genomic_DNA"/>
</dbReference>
<evidence type="ECO:0000256" key="2">
    <source>
        <dbReference type="ARBA" id="ARBA00007872"/>
    </source>
</evidence>
<feature type="domain" description="CTCK" evidence="6">
    <location>
        <begin position="56"/>
        <end position="146"/>
    </location>
</feature>
<keyword evidence="3" id="KW-0964">Secreted</keyword>
<keyword evidence="5" id="KW-1015">Disulfide bond</keyword>
<evidence type="ECO:0000256" key="4">
    <source>
        <dbReference type="ARBA" id="ARBA00022729"/>
    </source>
</evidence>
<dbReference type="SMART" id="SM00041">
    <property type="entry name" value="CT"/>
    <property type="match status" value="1"/>
</dbReference>
<comment type="subcellular location">
    <subcellularLocation>
        <location evidence="1">Secreted</location>
    </subcellularLocation>
</comment>
<reference evidence="7 8" key="1">
    <citation type="submission" date="2021-06" db="EMBL/GenBank/DDBJ databases">
        <authorList>
            <person name="Palmer J.M."/>
        </authorList>
    </citation>
    <scope>NUCLEOTIDE SEQUENCE [LARGE SCALE GENOMIC DNA]</scope>
    <source>
        <strain evidence="7 8">GA_2019</strain>
        <tissue evidence="7">Muscle</tissue>
    </source>
</reference>
<evidence type="ECO:0000256" key="3">
    <source>
        <dbReference type="ARBA" id="ARBA00022525"/>
    </source>
</evidence>
<comment type="similarity">
    <text evidence="2">Belongs to the DAN family.</text>
</comment>